<protein>
    <recommendedName>
        <fullName evidence="5">Glycosyltransferase RgtA/B/C/D-like domain-containing protein</fullName>
    </recommendedName>
</protein>
<reference evidence="3" key="1">
    <citation type="journal article" date="2023" name="Microbiol Resour">
        <title>Genome Sequences of Rhodoplanes serenus and Two Thermotolerant Strains, Rhodoplanes tepidamans and 'Rhodoplanes cryptolactis,' Further Refine the Genus.</title>
        <authorList>
            <person name="Rayyan A.A."/>
            <person name="Kyndt J.A."/>
        </authorList>
    </citation>
    <scope>NUCLEOTIDE SEQUENCE</scope>
    <source>
        <strain evidence="3">DSM 9987</strain>
    </source>
</reference>
<feature type="transmembrane region" description="Helical" evidence="2">
    <location>
        <begin position="518"/>
        <end position="539"/>
    </location>
</feature>
<evidence type="ECO:0000313" key="4">
    <source>
        <dbReference type="Proteomes" id="UP001165652"/>
    </source>
</evidence>
<feature type="transmembrane region" description="Helical" evidence="2">
    <location>
        <begin position="157"/>
        <end position="175"/>
    </location>
</feature>
<feature type="transmembrane region" description="Helical" evidence="2">
    <location>
        <begin position="187"/>
        <end position="205"/>
    </location>
</feature>
<dbReference type="EMBL" id="JAQQLI010000024">
    <property type="protein sequence ID" value="MDC7787198.1"/>
    <property type="molecule type" value="Genomic_DNA"/>
</dbReference>
<keyword evidence="2" id="KW-0472">Membrane</keyword>
<feature type="transmembrane region" description="Helical" evidence="2">
    <location>
        <begin position="264"/>
        <end position="282"/>
    </location>
</feature>
<feature type="transmembrane region" description="Helical" evidence="2">
    <location>
        <begin position="378"/>
        <end position="397"/>
    </location>
</feature>
<feature type="transmembrane region" description="Helical" evidence="2">
    <location>
        <begin position="427"/>
        <end position="454"/>
    </location>
</feature>
<feature type="transmembrane region" description="Helical" evidence="2">
    <location>
        <begin position="127"/>
        <end position="145"/>
    </location>
</feature>
<sequence length="703" mass="71652">MWTTPRASADPAAVRPARPAGVFGAGGPAAEPPVLGGLWSTATARPGAAPPAGPSRLGALGWIAVAAVAAIALATAVATFLAYAAAPDALWVDVHHDRNGHFGFGLDLALALRGGDPVAFVSHLAKAVVWPPVNGLVLSGVLLVGGLDHRLAILPSLLGWSATVILTAMLARRLLDPPRTGSADPAPAAGASAAVAAAVAGALALSSPAFALLGADVMLEGLGAALSALALLCFARAMDAPADRARWRALGIVLTVLFFHKGNYWGLVLVALAVTAAIGARAPLGRLLRDALAWAAARRPGRVLAGLARDPLLIAAFVLAVAIAALYRRGPTSLDLFGRSVSLYPPENLVTVAYALVFARLAIAWIRLRPALAPRLGVPGLSILAWHVLPVAVSFLIPKRLSAFLWFIGPSNAPAGSGFDPLQGATYYAGVAATAFHASPGAAIAAAALFVAGLLGWRRWSPGGRAAFVLALVGAAGVAVHPYHQGRFLASWLFAVWIGAGAGAGLLVGLAARQAPLLLLRAGLAVGLSTTVLAAAVLWRAPPTTAVLAAANRYPGPSALALVRGAQPALAGARLIGVASTTGRTPFFAWALHVGCRCAVPVESPWLVAGAPRDAVARTVAGWLATTPADRLLVVDVPLSAQSLPEPGFLGVLDAVAAQTRFVPRARLAVPDQAATVTVWERRDAVPAPSPTPTPSPDSARRD</sequence>
<feature type="transmembrane region" description="Helical" evidence="2">
    <location>
        <begin position="303"/>
        <end position="328"/>
    </location>
</feature>
<evidence type="ECO:0000256" key="1">
    <source>
        <dbReference type="SAM" id="MobiDB-lite"/>
    </source>
</evidence>
<proteinExistence type="predicted"/>
<evidence type="ECO:0000256" key="2">
    <source>
        <dbReference type="SAM" id="Phobius"/>
    </source>
</evidence>
<feature type="transmembrane region" description="Helical" evidence="2">
    <location>
        <begin position="217"/>
        <end position="238"/>
    </location>
</feature>
<gene>
    <name evidence="3" type="ORF">PQJ73_16015</name>
</gene>
<feature type="transmembrane region" description="Helical" evidence="2">
    <location>
        <begin position="348"/>
        <end position="366"/>
    </location>
</feature>
<accession>A0ABT5JBY7</accession>
<dbReference type="Proteomes" id="UP001165652">
    <property type="component" value="Unassembled WGS sequence"/>
</dbReference>
<feature type="transmembrane region" description="Helical" evidence="2">
    <location>
        <begin position="59"/>
        <end position="86"/>
    </location>
</feature>
<evidence type="ECO:0008006" key="5">
    <source>
        <dbReference type="Google" id="ProtNLM"/>
    </source>
</evidence>
<name>A0ABT5JBY7_RHOTP</name>
<reference evidence="3" key="2">
    <citation type="submission" date="2023-02" db="EMBL/GenBank/DDBJ databases">
        <authorList>
            <person name="Rayyan A."/>
            <person name="Meyer T."/>
            <person name="Kyndt J.A."/>
        </authorList>
    </citation>
    <scope>NUCLEOTIDE SEQUENCE</scope>
    <source>
        <strain evidence="3">DSM 9987</strain>
    </source>
</reference>
<comment type="caution">
    <text evidence="3">The sequence shown here is derived from an EMBL/GenBank/DDBJ whole genome shotgun (WGS) entry which is preliminary data.</text>
</comment>
<keyword evidence="2" id="KW-1133">Transmembrane helix</keyword>
<evidence type="ECO:0000313" key="3">
    <source>
        <dbReference type="EMBL" id="MDC7787198.1"/>
    </source>
</evidence>
<feature type="region of interest" description="Disordered" evidence="1">
    <location>
        <begin position="681"/>
        <end position="703"/>
    </location>
</feature>
<feature type="transmembrane region" description="Helical" evidence="2">
    <location>
        <begin position="466"/>
        <end position="483"/>
    </location>
</feature>
<dbReference type="RefSeq" id="WP_272778038.1">
    <property type="nucleotide sequence ID" value="NZ_JAQQLI010000024.1"/>
</dbReference>
<feature type="transmembrane region" description="Helical" evidence="2">
    <location>
        <begin position="489"/>
        <end position="511"/>
    </location>
</feature>
<organism evidence="3 4">
    <name type="scientific">Rhodoplanes tepidamans</name>
    <name type="common">Rhodoplanes cryptolactis</name>
    <dbReference type="NCBI Taxonomy" id="200616"/>
    <lineage>
        <taxon>Bacteria</taxon>
        <taxon>Pseudomonadati</taxon>
        <taxon>Pseudomonadota</taxon>
        <taxon>Alphaproteobacteria</taxon>
        <taxon>Hyphomicrobiales</taxon>
        <taxon>Nitrobacteraceae</taxon>
        <taxon>Rhodoplanes</taxon>
    </lineage>
</organism>
<keyword evidence="2" id="KW-0812">Transmembrane</keyword>
<keyword evidence="4" id="KW-1185">Reference proteome</keyword>